<dbReference type="InterPro" id="IPR036396">
    <property type="entry name" value="Cyt_P450_sf"/>
</dbReference>
<dbReference type="GO" id="GO:0005506">
    <property type="term" value="F:iron ion binding"/>
    <property type="evidence" value="ECO:0007669"/>
    <property type="project" value="InterPro"/>
</dbReference>
<evidence type="ECO:0000256" key="5">
    <source>
        <dbReference type="SAM" id="Phobius"/>
    </source>
</evidence>
<comment type="caution">
    <text evidence="6">The sequence shown here is derived from an EMBL/GenBank/DDBJ whole genome shotgun (WGS) entry which is preliminary data.</text>
</comment>
<keyword evidence="5" id="KW-0472">Membrane</keyword>
<protein>
    <submittedName>
        <fullName evidence="6">Cytochrome P450</fullName>
    </submittedName>
</protein>
<dbReference type="GO" id="GO:0004497">
    <property type="term" value="F:monooxygenase activity"/>
    <property type="evidence" value="ECO:0007669"/>
    <property type="project" value="InterPro"/>
</dbReference>
<dbReference type="EMBL" id="WSZM01000234">
    <property type="protein sequence ID" value="KAF4037716.1"/>
    <property type="molecule type" value="Genomic_DNA"/>
</dbReference>
<gene>
    <name evidence="6" type="ORF">GN244_ATG10161</name>
</gene>
<evidence type="ECO:0000256" key="3">
    <source>
        <dbReference type="ARBA" id="ARBA00023002"/>
    </source>
</evidence>
<evidence type="ECO:0000313" key="6">
    <source>
        <dbReference type="EMBL" id="KAF4037716.1"/>
    </source>
</evidence>
<dbReference type="SUPFAM" id="SSF48264">
    <property type="entry name" value="Cytochrome P450"/>
    <property type="match status" value="1"/>
</dbReference>
<evidence type="ECO:0000256" key="4">
    <source>
        <dbReference type="ARBA" id="ARBA00023004"/>
    </source>
</evidence>
<evidence type="ECO:0000313" key="7">
    <source>
        <dbReference type="Proteomes" id="UP000602510"/>
    </source>
</evidence>
<accession>A0A833WUF7</accession>
<evidence type="ECO:0000256" key="2">
    <source>
        <dbReference type="ARBA" id="ARBA00022723"/>
    </source>
</evidence>
<keyword evidence="7" id="KW-1185">Reference proteome</keyword>
<sequence>MKLVTQPTDKRDVAVAAATLAALGLFISYLSRPNVKKENRKMAHVPKSTLPLLGNMLDMTSNMPRFHDWISEECAAFNNEPWTLQIPGKEPWIVVSSSELFEEVLKTQADNFLRGPVSQYQSFDVLGNGLSVSDGDAWFYQRKTASHLFSMQMMRTVMEDTVREKLEVFLGVLNQYAARGSPFGIKKELSHFTMDVFS</sequence>
<evidence type="ECO:0000256" key="1">
    <source>
        <dbReference type="ARBA" id="ARBA00010617"/>
    </source>
</evidence>
<keyword evidence="3" id="KW-0560">Oxidoreductase</keyword>
<organism evidence="6 7">
    <name type="scientific">Phytophthora infestans</name>
    <name type="common">Potato late blight agent</name>
    <name type="synonym">Botrytis infestans</name>
    <dbReference type="NCBI Taxonomy" id="4787"/>
    <lineage>
        <taxon>Eukaryota</taxon>
        <taxon>Sar</taxon>
        <taxon>Stramenopiles</taxon>
        <taxon>Oomycota</taxon>
        <taxon>Peronosporomycetes</taxon>
        <taxon>Peronosporales</taxon>
        <taxon>Peronosporaceae</taxon>
        <taxon>Phytophthora</taxon>
    </lineage>
</organism>
<keyword evidence="5" id="KW-0812">Transmembrane</keyword>
<dbReference type="PANTHER" id="PTHR24296">
    <property type="entry name" value="CYTOCHROME P450"/>
    <property type="match status" value="1"/>
</dbReference>
<proteinExistence type="inferred from homology"/>
<reference evidence="6" key="1">
    <citation type="submission" date="2020-04" db="EMBL/GenBank/DDBJ databases">
        <title>Hybrid Assembly of Korean Phytophthora infestans isolates.</title>
        <authorList>
            <person name="Prokchorchik M."/>
            <person name="Lee Y."/>
            <person name="Seo J."/>
            <person name="Cho J.-H."/>
            <person name="Park Y.-E."/>
            <person name="Jang D.-C."/>
            <person name="Im J.-S."/>
            <person name="Choi J.-G."/>
            <person name="Park H.-J."/>
            <person name="Lee G.-B."/>
            <person name="Lee Y.-G."/>
            <person name="Hong S.-Y."/>
            <person name="Cho K."/>
            <person name="Sohn K.H."/>
        </authorList>
    </citation>
    <scope>NUCLEOTIDE SEQUENCE</scope>
    <source>
        <strain evidence="6">KR_1_A1</strain>
    </source>
</reference>
<dbReference type="GO" id="GO:0020037">
    <property type="term" value="F:heme binding"/>
    <property type="evidence" value="ECO:0007669"/>
    <property type="project" value="InterPro"/>
</dbReference>
<feature type="transmembrane region" description="Helical" evidence="5">
    <location>
        <begin position="13"/>
        <end position="31"/>
    </location>
</feature>
<name>A0A833WUF7_PHYIN</name>
<comment type="similarity">
    <text evidence="1">Belongs to the cytochrome P450 family.</text>
</comment>
<dbReference type="Gene3D" id="1.10.630.10">
    <property type="entry name" value="Cytochrome P450"/>
    <property type="match status" value="1"/>
</dbReference>
<dbReference type="InterPro" id="IPR001128">
    <property type="entry name" value="Cyt_P450"/>
</dbReference>
<dbReference type="Proteomes" id="UP000602510">
    <property type="component" value="Unassembled WGS sequence"/>
</dbReference>
<keyword evidence="5" id="KW-1133">Transmembrane helix</keyword>
<dbReference type="Pfam" id="PF00067">
    <property type="entry name" value="p450"/>
    <property type="match status" value="1"/>
</dbReference>
<dbReference type="GO" id="GO:0016705">
    <property type="term" value="F:oxidoreductase activity, acting on paired donors, with incorporation or reduction of molecular oxygen"/>
    <property type="evidence" value="ECO:0007669"/>
    <property type="project" value="InterPro"/>
</dbReference>
<keyword evidence="4" id="KW-0408">Iron</keyword>
<keyword evidence="2" id="KW-0479">Metal-binding</keyword>
<dbReference type="AlphaFoldDB" id="A0A833WUF7"/>